<dbReference type="AlphaFoldDB" id="A0A4Q5C809"/>
<comment type="caution">
    <text evidence="1">The sequence shown here is derived from an EMBL/GenBank/DDBJ whole genome shotgun (WGS) entry which is preliminary data.</text>
</comment>
<reference evidence="1 2" key="1">
    <citation type="journal article" date="2019" name="Science, e1252229">
        <title>Invertible promoters mediate bacterial phase variation, antibiotic resistance, and host adaptation in the gut.</title>
        <authorList>
            <person name="Jiang X."/>
            <person name="Hall A.B."/>
            <person name="Arthur T.D."/>
            <person name="Plichta D.R."/>
            <person name="Covington C.T."/>
            <person name="Poyet M."/>
            <person name="Crothers J."/>
            <person name="Moses P.L."/>
            <person name="Tolonen A.C."/>
            <person name="Vlamakis H."/>
            <person name="Alm E.J."/>
            <person name="Xavier R.J."/>
        </authorList>
    </citation>
    <scope>NUCLEOTIDE SEQUENCE [LARGE SCALE GENOMIC DNA]</scope>
    <source>
        <strain evidence="2">aa_0143</strain>
    </source>
</reference>
<protein>
    <submittedName>
        <fullName evidence="1">HK97 gp10 family phage protein</fullName>
    </submittedName>
</protein>
<dbReference type="InterPro" id="IPR010064">
    <property type="entry name" value="HK97-gp10_tail"/>
</dbReference>
<evidence type="ECO:0000313" key="1">
    <source>
        <dbReference type="EMBL" id="RYS79180.1"/>
    </source>
</evidence>
<dbReference type="EMBL" id="RCYR01000016">
    <property type="protein sequence ID" value="RYS79180.1"/>
    <property type="molecule type" value="Genomic_DNA"/>
</dbReference>
<dbReference type="RefSeq" id="WP_129794936.1">
    <property type="nucleotide sequence ID" value="NZ_RCYR01000016.1"/>
</dbReference>
<evidence type="ECO:0000313" key="2">
    <source>
        <dbReference type="Proteomes" id="UP000292665"/>
    </source>
</evidence>
<organism evidence="1 2">
    <name type="scientific">[Ruminococcus] torques</name>
    <dbReference type="NCBI Taxonomy" id="33039"/>
    <lineage>
        <taxon>Bacteria</taxon>
        <taxon>Bacillati</taxon>
        <taxon>Bacillota</taxon>
        <taxon>Clostridia</taxon>
        <taxon>Lachnospirales</taxon>
        <taxon>Lachnospiraceae</taxon>
        <taxon>Mediterraneibacter</taxon>
    </lineage>
</organism>
<sequence length="129" mass="14447">MKVSLDSLDEEIKKALEDYNVEVVRVTNESIKEAAKEAAKTLKNGGPYKNRTGAYAKDWTAGQREKKKSVVQIQGYTVYNKDHFQLTHLLEYGHQSRNGGRAKAFSHIAPLNDQIGEIVASKIESKLRG</sequence>
<dbReference type="Pfam" id="PF04883">
    <property type="entry name" value="HK97-gp10_like"/>
    <property type="match status" value="1"/>
</dbReference>
<accession>A0A4Q5C809</accession>
<gene>
    <name evidence="1" type="ORF">EAI93_08835</name>
</gene>
<dbReference type="Proteomes" id="UP000292665">
    <property type="component" value="Unassembled WGS sequence"/>
</dbReference>
<name>A0A4Q5C809_9FIRM</name>
<proteinExistence type="predicted"/>